<dbReference type="InterPro" id="IPR041657">
    <property type="entry name" value="HTH_17"/>
</dbReference>
<dbReference type="HOGENOM" id="CLU_2557201_0_0_0"/>
<feature type="domain" description="Helix-turn-helix" evidence="1">
    <location>
        <begin position="9"/>
        <end position="58"/>
    </location>
</feature>
<dbReference type="Pfam" id="PF12728">
    <property type="entry name" value="HTH_17"/>
    <property type="match status" value="1"/>
</dbReference>
<dbReference type="OrthoDB" id="9800864at2"/>
<dbReference type="eggNOG" id="COG0789">
    <property type="taxonomic scope" value="Bacteria"/>
</dbReference>
<dbReference type="InterPro" id="IPR009061">
    <property type="entry name" value="DNA-bd_dom_put_sf"/>
</dbReference>
<dbReference type="KEGG" id="tro:trd_0535"/>
<dbReference type="Gene3D" id="1.10.1660.10">
    <property type="match status" value="1"/>
</dbReference>
<organism evidence="2 3">
    <name type="scientific">Thermomicrobium roseum (strain ATCC 27502 / DSM 5159 / P-2)</name>
    <dbReference type="NCBI Taxonomy" id="309801"/>
    <lineage>
        <taxon>Bacteria</taxon>
        <taxon>Pseudomonadati</taxon>
        <taxon>Thermomicrobiota</taxon>
        <taxon>Thermomicrobia</taxon>
        <taxon>Thermomicrobiales</taxon>
        <taxon>Thermomicrobiaceae</taxon>
        <taxon>Thermomicrobium</taxon>
    </lineage>
</organism>
<protein>
    <submittedName>
        <fullName evidence="2">DNA binding domain, excisionase family protein</fullName>
    </submittedName>
</protein>
<dbReference type="EMBL" id="CP001275">
    <property type="protein sequence ID" value="ACM04526.1"/>
    <property type="molecule type" value="Genomic_DNA"/>
</dbReference>
<name>B9KYI9_THERP</name>
<proteinExistence type="predicted"/>
<dbReference type="AlphaFoldDB" id="B9KYI9"/>
<dbReference type="NCBIfam" id="TIGR01764">
    <property type="entry name" value="excise"/>
    <property type="match status" value="1"/>
</dbReference>
<reference evidence="2 3" key="1">
    <citation type="journal article" date="2009" name="PLoS ONE">
        <title>Complete genome sequence of the aerobic CO-oxidizing thermophile Thermomicrobium roseum.</title>
        <authorList>
            <person name="Wu D."/>
            <person name="Raymond J."/>
            <person name="Wu M."/>
            <person name="Chatterji S."/>
            <person name="Ren Q."/>
            <person name="Graham J.E."/>
            <person name="Bryant D.A."/>
            <person name="Robb F."/>
            <person name="Colman A."/>
            <person name="Tallon L.J."/>
            <person name="Badger J.H."/>
            <person name="Madupu R."/>
            <person name="Ward N.L."/>
            <person name="Eisen J.A."/>
        </authorList>
    </citation>
    <scope>NUCLEOTIDE SEQUENCE [LARGE SCALE GENOMIC DNA]</scope>
    <source>
        <strain evidence="3">ATCC 27502 / DSM 5159 / P-2</strain>
    </source>
</reference>
<evidence type="ECO:0000313" key="2">
    <source>
        <dbReference type="EMBL" id="ACM04526.1"/>
    </source>
</evidence>
<dbReference type="Proteomes" id="UP000000447">
    <property type="component" value="Chromosome"/>
</dbReference>
<dbReference type="InterPro" id="IPR010093">
    <property type="entry name" value="SinI_DNA-bd"/>
</dbReference>
<evidence type="ECO:0000313" key="3">
    <source>
        <dbReference type="Proteomes" id="UP000000447"/>
    </source>
</evidence>
<gene>
    <name evidence="2" type="ordered locus">trd_0535</name>
</gene>
<dbReference type="STRING" id="309801.trd_0535"/>
<evidence type="ECO:0000259" key="1">
    <source>
        <dbReference type="Pfam" id="PF12728"/>
    </source>
</evidence>
<dbReference type="SUPFAM" id="SSF46955">
    <property type="entry name" value="Putative DNA-binding domain"/>
    <property type="match status" value="1"/>
</dbReference>
<dbReference type="GO" id="GO:0003677">
    <property type="term" value="F:DNA binding"/>
    <property type="evidence" value="ECO:0007669"/>
    <property type="project" value="InterPro"/>
</dbReference>
<sequence>MIEIDGVEYLTANEAAALLGVKRETLYAYASRGRLRSYRRGIRRERLYRRSDIEALLRLQPAAGQGDDLPLPKAESWIPFTS</sequence>
<accession>B9KYI9</accession>
<keyword evidence="3" id="KW-1185">Reference proteome</keyword>
<dbReference type="RefSeq" id="WP_012641939.1">
    <property type="nucleotide sequence ID" value="NC_011959.1"/>
</dbReference>